<dbReference type="InterPro" id="IPR011683">
    <property type="entry name" value="Glyco_hydro_53"/>
</dbReference>
<dbReference type="GO" id="GO:0031218">
    <property type="term" value="F:arabinogalactan endo-1,4-beta-galactosidase activity"/>
    <property type="evidence" value="ECO:0007669"/>
    <property type="project" value="UniProtKB-EC"/>
</dbReference>
<dbReference type="Pfam" id="PF07745">
    <property type="entry name" value="Glyco_hydro_53"/>
    <property type="match status" value="1"/>
</dbReference>
<keyword evidence="4" id="KW-0732">Signal</keyword>
<sequence>MNVRPLIASAAALTVAASLAAIPAVADTRTSDLTVPAVADLPDDFPLGVDVSSVLSLEESGVVFRNTDGTPADLFDVLAEHGVTDVRVRVWNDPFDTNGNGYGGGNVGVERALEIGARADAAGLGVLVNFHYSDFWADPGKQQTPKAWEGFSVHETASAVYDFTADTLVRFVDADIDVRMVQVGNETNSAVAGHSGWNAMAAIFSAGSAAVRDTAPEAQVALHFTNPERAGQYASFAAELDTRGVDYDVFASSYYPFWHGSTENLTEVLSHVATTYDKNVAVVETSWAYTLDDGDGHENTIVREEQAAAYPVSPQGQATAFRDVVQAVADVGPAGVGVYYWEPAWLPVGAPTDVENNRILWERDGSGWASSWASEYDPHDAGVWHGGSAVDNQALFAFDGTPLPSLRIFDLVRTGEGEDPTDDDEREPSWLPGGGFEGDGAAQWTLEGTGGSIGWHADAFEGENALHVWHDADFTGSLSQTVSGLAAGEYVAIATSQGGDTGSEDTVVLTATATPTHLPPQASPRAHLAQTRSAETPLAFDGWRAYRTAETGPLRVTHRQDVTVTISWDLSAGAWGTIDDVRLIRLP</sequence>
<evidence type="ECO:0000313" key="6">
    <source>
        <dbReference type="EMBL" id="MBP2437659.1"/>
    </source>
</evidence>
<evidence type="ECO:0000256" key="4">
    <source>
        <dbReference type="RuleBase" id="RU361192"/>
    </source>
</evidence>
<keyword evidence="7" id="KW-1185">Reference proteome</keyword>
<dbReference type="EMBL" id="JAGIOL010000001">
    <property type="protein sequence ID" value="MBP2437659.1"/>
    <property type="molecule type" value="Genomic_DNA"/>
</dbReference>
<reference evidence="6 7" key="1">
    <citation type="submission" date="2021-03" db="EMBL/GenBank/DDBJ databases">
        <title>Sequencing the genomes of 1000 actinobacteria strains.</title>
        <authorList>
            <person name="Klenk H.-P."/>
        </authorList>
    </citation>
    <scope>NUCLEOTIDE SEQUENCE [LARGE SCALE GENOMIC DNA]</scope>
    <source>
        <strain evidence="6 7">DSM 24221</strain>
    </source>
</reference>
<dbReference type="PANTHER" id="PTHR34983:SF2">
    <property type="entry name" value="ENDO-BETA-1,4-GALACTANASE"/>
    <property type="match status" value="1"/>
</dbReference>
<feature type="chain" id="PRO_5044950319" description="Arabinogalactan endo-beta-1,4-galactanase" evidence="4">
    <location>
        <begin position="21"/>
        <end position="587"/>
    </location>
</feature>
<proteinExistence type="inferred from homology"/>
<evidence type="ECO:0000256" key="1">
    <source>
        <dbReference type="ARBA" id="ARBA00010687"/>
    </source>
</evidence>
<accession>A0ABS4ZK43</accession>
<keyword evidence="2 4" id="KW-0378">Hydrolase</keyword>
<feature type="compositionally biased region" description="Acidic residues" evidence="5">
    <location>
        <begin position="417"/>
        <end position="426"/>
    </location>
</feature>
<comment type="similarity">
    <text evidence="1 4">Belongs to the glycosyl hydrolase 53 family.</text>
</comment>
<comment type="caution">
    <text evidence="6">The sequence shown here is derived from an EMBL/GenBank/DDBJ whole genome shotgun (WGS) entry which is preliminary data.</text>
</comment>
<keyword evidence="3 4" id="KW-0326">Glycosidase</keyword>
<name>A0ABS4ZK43_9MICO</name>
<dbReference type="Gene3D" id="3.20.20.80">
    <property type="entry name" value="Glycosidases"/>
    <property type="match status" value="1"/>
</dbReference>
<feature type="region of interest" description="Disordered" evidence="5">
    <location>
        <begin position="414"/>
        <end position="439"/>
    </location>
</feature>
<gene>
    <name evidence="6" type="ORF">JOF34_002245</name>
</gene>
<evidence type="ECO:0000256" key="2">
    <source>
        <dbReference type="ARBA" id="ARBA00022801"/>
    </source>
</evidence>
<feature type="signal peptide" evidence="4">
    <location>
        <begin position="1"/>
        <end position="20"/>
    </location>
</feature>
<dbReference type="Gene3D" id="2.60.120.260">
    <property type="entry name" value="Galactose-binding domain-like"/>
    <property type="match status" value="1"/>
</dbReference>
<dbReference type="PANTHER" id="PTHR34983">
    <property type="entry name" value="ARABINOGALACTAN ENDO-BETA-1,4-GALACTANASE A"/>
    <property type="match status" value="1"/>
</dbReference>
<evidence type="ECO:0000313" key="7">
    <source>
        <dbReference type="Proteomes" id="UP001519362"/>
    </source>
</evidence>
<comment type="catalytic activity">
    <reaction evidence="4">
        <text>The enzyme specifically hydrolyzes (1-&gt;4)-beta-D-galactosidic linkages in type I arabinogalactans.</text>
        <dbReference type="EC" id="3.2.1.89"/>
    </reaction>
</comment>
<dbReference type="SUPFAM" id="SSF51445">
    <property type="entry name" value="(Trans)glycosidases"/>
    <property type="match status" value="1"/>
</dbReference>
<protein>
    <recommendedName>
        <fullName evidence="4">Arabinogalactan endo-beta-1,4-galactanase</fullName>
        <ecNumber evidence="4">3.2.1.89</ecNumber>
    </recommendedName>
</protein>
<evidence type="ECO:0000256" key="3">
    <source>
        <dbReference type="ARBA" id="ARBA00023295"/>
    </source>
</evidence>
<dbReference type="RefSeq" id="WP_165133416.1">
    <property type="nucleotide sequence ID" value="NZ_CP049253.1"/>
</dbReference>
<evidence type="ECO:0000256" key="5">
    <source>
        <dbReference type="SAM" id="MobiDB-lite"/>
    </source>
</evidence>
<dbReference type="InterPro" id="IPR017853">
    <property type="entry name" value="GH"/>
</dbReference>
<dbReference type="EC" id="3.2.1.89" evidence="4"/>
<organism evidence="6 7">
    <name type="scientific">Microbacterium amylolyticum</name>
    <dbReference type="NCBI Taxonomy" id="936337"/>
    <lineage>
        <taxon>Bacteria</taxon>
        <taxon>Bacillati</taxon>
        <taxon>Actinomycetota</taxon>
        <taxon>Actinomycetes</taxon>
        <taxon>Micrococcales</taxon>
        <taxon>Microbacteriaceae</taxon>
        <taxon>Microbacterium</taxon>
    </lineage>
</organism>
<dbReference type="Proteomes" id="UP001519362">
    <property type="component" value="Unassembled WGS sequence"/>
</dbReference>